<evidence type="ECO:0000256" key="2">
    <source>
        <dbReference type="SAM" id="SignalP"/>
    </source>
</evidence>
<feature type="region of interest" description="Disordered" evidence="1">
    <location>
        <begin position="18"/>
        <end position="68"/>
    </location>
</feature>
<evidence type="ECO:0000313" key="4">
    <source>
        <dbReference type="EMBL" id="MBZ5710218.1"/>
    </source>
</evidence>
<evidence type="ECO:0000259" key="3">
    <source>
        <dbReference type="PROSITE" id="PS50835"/>
    </source>
</evidence>
<dbReference type="PROSITE" id="PS51257">
    <property type="entry name" value="PROKAR_LIPOPROTEIN"/>
    <property type="match status" value="1"/>
</dbReference>
<dbReference type="Proteomes" id="UP001139031">
    <property type="component" value="Unassembled WGS sequence"/>
</dbReference>
<feature type="signal peptide" evidence="2">
    <location>
        <begin position="1"/>
        <end position="23"/>
    </location>
</feature>
<evidence type="ECO:0000256" key="1">
    <source>
        <dbReference type="SAM" id="MobiDB-lite"/>
    </source>
</evidence>
<protein>
    <recommendedName>
        <fullName evidence="3">Ig-like domain-containing protein</fullName>
    </recommendedName>
</protein>
<dbReference type="EMBL" id="JAIRAU010000013">
    <property type="protein sequence ID" value="MBZ5710218.1"/>
    <property type="molecule type" value="Genomic_DNA"/>
</dbReference>
<dbReference type="PROSITE" id="PS50835">
    <property type="entry name" value="IG_LIKE"/>
    <property type="match status" value="1"/>
</dbReference>
<organism evidence="4 5">
    <name type="scientific">Nannocystis pusilla</name>
    <dbReference type="NCBI Taxonomy" id="889268"/>
    <lineage>
        <taxon>Bacteria</taxon>
        <taxon>Pseudomonadati</taxon>
        <taxon>Myxococcota</taxon>
        <taxon>Polyangia</taxon>
        <taxon>Nannocystales</taxon>
        <taxon>Nannocystaceae</taxon>
        <taxon>Nannocystis</taxon>
    </lineage>
</organism>
<feature type="compositionally biased region" description="Low complexity" evidence="1">
    <location>
        <begin position="23"/>
        <end position="68"/>
    </location>
</feature>
<proteinExistence type="predicted"/>
<keyword evidence="2" id="KW-0732">Signal</keyword>
<name>A0ABS7TPR1_9BACT</name>
<sequence length="433" mass="44895">MYLRSSFILAALFATTACPPSSGTTTDDPVTTETTDEPGTAGEPTTDPTTTGPANTAPTAPVVAITPASPTPVDDLICSVTTESSDPDGDAVTYTFAWTRDGVDAGLASGTVPATELAVGQAWECTVTPSDGVDEGLSGTAKVTIGSTPVVAETCAEIKANQPGATDGDYTLYIGKDPNKPWMARCKDMDAAPVEYLPLVHVQEGRNFSQYTAGASSPGTDVRTRFTHLRIDPVTLLVDIDDVTFSSSTGELMHGDGAVTSMPYAVAEGCSGTENGVANIDLVGTPFKLKESFCSAGFEALGGAVLGMSDQVADLTGGGSCGWTGPTKDNGCVDNPQNKSSGFVLDLEYIDPYDQACQAVCDSALACDIFPDLATCMADCLGVKTGAPECDAAITVTHHCVAMQDCDDLTKTLYDQMFGDCSDERMAEDVVCM</sequence>
<feature type="domain" description="Ig-like" evidence="3">
    <location>
        <begin position="58"/>
        <end position="144"/>
    </location>
</feature>
<accession>A0ABS7TPR1</accession>
<comment type="caution">
    <text evidence="4">The sequence shown here is derived from an EMBL/GenBank/DDBJ whole genome shotgun (WGS) entry which is preliminary data.</text>
</comment>
<reference evidence="4" key="1">
    <citation type="submission" date="2021-08" db="EMBL/GenBank/DDBJ databases">
        <authorList>
            <person name="Stevens D.C."/>
        </authorList>
    </citation>
    <scope>NUCLEOTIDE SEQUENCE</scope>
    <source>
        <strain evidence="4">DSM 53165</strain>
    </source>
</reference>
<keyword evidence="5" id="KW-1185">Reference proteome</keyword>
<dbReference type="RefSeq" id="WP_224191988.1">
    <property type="nucleotide sequence ID" value="NZ_JAIRAU010000013.1"/>
</dbReference>
<evidence type="ECO:0000313" key="5">
    <source>
        <dbReference type="Proteomes" id="UP001139031"/>
    </source>
</evidence>
<gene>
    <name evidence="4" type="ORF">K7C98_13210</name>
</gene>
<feature type="chain" id="PRO_5046938198" description="Ig-like domain-containing protein" evidence="2">
    <location>
        <begin position="24"/>
        <end position="433"/>
    </location>
</feature>
<dbReference type="InterPro" id="IPR007110">
    <property type="entry name" value="Ig-like_dom"/>
</dbReference>